<gene>
    <name evidence="2" type="ORF">ZIOFF_051493</name>
</gene>
<evidence type="ECO:0000313" key="3">
    <source>
        <dbReference type="Proteomes" id="UP000734854"/>
    </source>
</evidence>
<dbReference type="Proteomes" id="UP000734854">
    <property type="component" value="Unassembled WGS sequence"/>
</dbReference>
<name>A0A8J5FMU0_ZINOF</name>
<dbReference type="EMBL" id="JACMSC010000014">
    <property type="protein sequence ID" value="KAG6490208.1"/>
    <property type="molecule type" value="Genomic_DNA"/>
</dbReference>
<sequence>MARKPQMLKDFLELDWDSESCSAEPDATDTVRRLIDSELGRGRRRLSRKLSASALTRISSVVKMLPLSNTAGSSASSAGLLSRSFSKRMKIHFWRKRGKSEAESEDIDDEVLQSCCLVSPAVSSCSSWSVTTDSDRDFLSDEIKNGSPRASPCHSPPMAGAAKMHTREVVHVKYVLVQADVDGERKEPPECHSSSEEEKEQLSPLSVMEFPSEGEEEEDQASSPSFHHAPLKLQRTKSQQLLRRIGRLQLFPNPNPVILDRCFASCNDDDMEARRLLQHFTSVCQVSSLDENVERLLVDFFVCSLFSRRRRSAGLEQQDEEARRLILVAREWMEGGRWCGADDYHGETTTLSLREIEEGENGWLRCEAAEEEVAVGLEGVLIGLLMQELVVDLAMS</sequence>
<evidence type="ECO:0000256" key="1">
    <source>
        <dbReference type="SAM" id="MobiDB-lite"/>
    </source>
</evidence>
<keyword evidence="3" id="KW-1185">Reference proteome</keyword>
<protein>
    <recommendedName>
        <fullName evidence="4">DUF4378 domain-containing protein</fullName>
    </recommendedName>
</protein>
<reference evidence="2 3" key="1">
    <citation type="submission" date="2020-08" db="EMBL/GenBank/DDBJ databases">
        <title>Plant Genome Project.</title>
        <authorList>
            <person name="Zhang R.-G."/>
        </authorList>
    </citation>
    <scope>NUCLEOTIDE SEQUENCE [LARGE SCALE GENOMIC DNA]</scope>
    <source>
        <tissue evidence="2">Rhizome</tissue>
    </source>
</reference>
<evidence type="ECO:0000313" key="2">
    <source>
        <dbReference type="EMBL" id="KAG6490208.1"/>
    </source>
</evidence>
<feature type="region of interest" description="Disordered" evidence="1">
    <location>
        <begin position="183"/>
        <end position="230"/>
    </location>
</feature>
<feature type="region of interest" description="Disordered" evidence="1">
    <location>
        <begin position="139"/>
        <end position="160"/>
    </location>
</feature>
<organism evidence="2 3">
    <name type="scientific">Zingiber officinale</name>
    <name type="common">Ginger</name>
    <name type="synonym">Amomum zingiber</name>
    <dbReference type="NCBI Taxonomy" id="94328"/>
    <lineage>
        <taxon>Eukaryota</taxon>
        <taxon>Viridiplantae</taxon>
        <taxon>Streptophyta</taxon>
        <taxon>Embryophyta</taxon>
        <taxon>Tracheophyta</taxon>
        <taxon>Spermatophyta</taxon>
        <taxon>Magnoliopsida</taxon>
        <taxon>Liliopsida</taxon>
        <taxon>Zingiberales</taxon>
        <taxon>Zingiberaceae</taxon>
        <taxon>Zingiber</taxon>
    </lineage>
</organism>
<dbReference type="AlphaFoldDB" id="A0A8J5FMU0"/>
<comment type="caution">
    <text evidence="2">The sequence shown here is derived from an EMBL/GenBank/DDBJ whole genome shotgun (WGS) entry which is preliminary data.</text>
</comment>
<feature type="compositionally biased region" description="Basic and acidic residues" evidence="1">
    <location>
        <begin position="183"/>
        <end position="196"/>
    </location>
</feature>
<dbReference type="PANTHER" id="PTHR33623:SF4">
    <property type="entry name" value="DUF4378 DOMAIN-CONTAINING PROTEIN"/>
    <property type="match status" value="1"/>
</dbReference>
<proteinExistence type="predicted"/>
<accession>A0A8J5FMU0</accession>
<evidence type="ECO:0008006" key="4">
    <source>
        <dbReference type="Google" id="ProtNLM"/>
    </source>
</evidence>
<dbReference type="PANTHER" id="PTHR33623">
    <property type="entry name" value="OS04G0572500 PROTEIN"/>
    <property type="match status" value="1"/>
</dbReference>